<dbReference type="OrthoDB" id="4969937at2759"/>
<dbReference type="AlphaFoldDB" id="F9GAE8"/>
<evidence type="ECO:0000313" key="2">
    <source>
        <dbReference type="EMBL" id="EGU73858.1"/>
    </source>
</evidence>
<protein>
    <submittedName>
        <fullName evidence="2">Uncharacterized protein</fullName>
    </submittedName>
</protein>
<gene>
    <name evidence="2" type="ORF">FOXB_15630</name>
</gene>
<accession>F9GAE8</accession>
<evidence type="ECO:0000256" key="1">
    <source>
        <dbReference type="SAM" id="MobiDB-lite"/>
    </source>
</evidence>
<feature type="region of interest" description="Disordered" evidence="1">
    <location>
        <begin position="32"/>
        <end position="72"/>
    </location>
</feature>
<name>F9GAE8_FUSOF</name>
<sequence length="393" mass="44024">MTLGKNLNPPRDKAPLPNSSFIEQLRNLVDMATSHSSATSTTPSHNGNGRVTSPDMMSCTSQAPVMTPPKRRPHRIYQPAKTSLSDIFQQHSGTALFERPICWTDYMLNCSPTISPATLHSRGHHSPSNMIITLSNALAQILLPDSMHPILSSIAVKAAFMTLRPKAFSKPYYSPEFHLYFGGVVYRDAVPAQIMWNFPSDEMKSSYSSFSPKQLISPRMWPGEIMERARVSPPATQGSHARAFKFGSRCALRGHFFLGMAQKRFYPSPPITGRRDSRMSPEQGIPPCSNFHDLKLSILTHDTDTLEFIVYTGYVTKEFLENFHDPFKAPLNDDDAAVSGLKIEYTRVPIWPILGLRERLGKASGQEVVGSFNPDEIKTWEKEPEEQGGKKRK</sequence>
<reference evidence="2" key="1">
    <citation type="journal article" date="2012" name="Mol. Plant Microbe Interact.">
        <title>A highly conserved effector in Fusarium oxysporum is required for full virulence on Arabidopsis.</title>
        <authorList>
            <person name="Thatcher L.F."/>
            <person name="Gardiner D.M."/>
            <person name="Kazan K."/>
            <person name="Manners J."/>
        </authorList>
    </citation>
    <scope>NUCLEOTIDE SEQUENCE [LARGE SCALE GENOMIC DNA]</scope>
    <source>
        <strain evidence="2">Fo5176</strain>
    </source>
</reference>
<dbReference type="STRING" id="660025.F9GAE8"/>
<dbReference type="EMBL" id="AFQF01004118">
    <property type="protein sequence ID" value="EGU73858.1"/>
    <property type="molecule type" value="Genomic_DNA"/>
</dbReference>
<feature type="compositionally biased region" description="Basic and acidic residues" evidence="1">
    <location>
        <begin position="375"/>
        <end position="393"/>
    </location>
</feature>
<feature type="compositionally biased region" description="Low complexity" evidence="1">
    <location>
        <begin position="32"/>
        <end position="45"/>
    </location>
</feature>
<feature type="region of interest" description="Disordered" evidence="1">
    <location>
        <begin position="365"/>
        <end position="393"/>
    </location>
</feature>
<proteinExistence type="predicted"/>
<comment type="caution">
    <text evidence="2">The sequence shown here is derived from an EMBL/GenBank/DDBJ whole genome shotgun (WGS) entry which is preliminary data.</text>
</comment>
<organism evidence="2">
    <name type="scientific">Fusarium oxysporum (strain Fo5176)</name>
    <name type="common">Fusarium vascular wilt</name>
    <dbReference type="NCBI Taxonomy" id="660025"/>
    <lineage>
        <taxon>Eukaryota</taxon>
        <taxon>Fungi</taxon>
        <taxon>Dikarya</taxon>
        <taxon>Ascomycota</taxon>
        <taxon>Pezizomycotina</taxon>
        <taxon>Sordariomycetes</taxon>
        <taxon>Hypocreomycetidae</taxon>
        <taxon>Hypocreales</taxon>
        <taxon>Nectriaceae</taxon>
        <taxon>Fusarium</taxon>
        <taxon>Fusarium oxysporum species complex</taxon>
    </lineage>
</organism>